<dbReference type="EMBL" id="JAHOPC010000015">
    <property type="protein sequence ID" value="MBU8868593.1"/>
    <property type="molecule type" value="Genomic_DNA"/>
</dbReference>
<accession>A0ABS6IA37</accession>
<dbReference type="RefSeq" id="WP_216926710.1">
    <property type="nucleotide sequence ID" value="NZ_JAHOPC010000015.1"/>
</dbReference>
<proteinExistence type="predicted"/>
<organism evidence="1 2">
    <name type="scientific">Paenarthrobacter aromaticivorans</name>
    <dbReference type="NCBI Taxonomy" id="2849150"/>
    <lineage>
        <taxon>Bacteria</taxon>
        <taxon>Bacillati</taxon>
        <taxon>Actinomycetota</taxon>
        <taxon>Actinomycetes</taxon>
        <taxon>Micrococcales</taxon>
        <taxon>Micrococcaceae</taxon>
        <taxon>Paenarthrobacter</taxon>
    </lineage>
</organism>
<evidence type="ECO:0000313" key="2">
    <source>
        <dbReference type="Proteomes" id="UP000824166"/>
    </source>
</evidence>
<name>A0ABS6IA37_9MICC</name>
<gene>
    <name evidence="1" type="ORF">KSW38_20065</name>
</gene>
<comment type="caution">
    <text evidence="1">The sequence shown here is derived from an EMBL/GenBank/DDBJ whole genome shotgun (WGS) entry which is preliminary data.</text>
</comment>
<evidence type="ECO:0000313" key="1">
    <source>
        <dbReference type="EMBL" id="MBU8868593.1"/>
    </source>
</evidence>
<dbReference type="Proteomes" id="UP000824166">
    <property type="component" value="Unassembled WGS sequence"/>
</dbReference>
<sequence>MPDPPRIESVERVPLTAEQQADLEAAQAEFLQAVGEAGVNQLHACGRGGSRWQDDPLALRAISELIRDLHVEEKNH</sequence>
<reference evidence="1 2" key="1">
    <citation type="submission" date="2021-06" db="EMBL/GenBank/DDBJ databases">
        <authorList>
            <person name="Jeong J.W."/>
        </authorList>
    </citation>
    <scope>NUCLEOTIDE SEQUENCE [LARGE SCALE GENOMIC DNA]</scope>
    <source>
        <strain evidence="1 2">MMS21-TAE1-1</strain>
    </source>
</reference>
<protein>
    <submittedName>
        <fullName evidence="1">Uncharacterized protein</fullName>
    </submittedName>
</protein>
<keyword evidence="2" id="KW-1185">Reference proteome</keyword>